<dbReference type="Gene3D" id="3.40.50.300">
    <property type="entry name" value="P-loop containing nucleotide triphosphate hydrolases"/>
    <property type="match status" value="1"/>
</dbReference>
<dbReference type="InterPro" id="IPR003593">
    <property type="entry name" value="AAA+_ATPase"/>
</dbReference>
<keyword evidence="3" id="KW-0067">ATP-binding</keyword>
<keyword evidence="2" id="KW-0547">Nucleotide-binding</keyword>
<sequence length="449" mass="50504">MDSLCEVNAACLEREIVWFSKVLDLRIKLYFKQDTELEAIGQIPAPDLSQDSSPYALWVKQHLSLNEERLLLVMALIPHIRPQVFDTFFIRNSHFERPYTEFGGKPGAVHQGFLPTCETAAFVLVGESLVDRFRIAAYFEGKHPFIAHNVIKLTPPNAGEPFFSGSFSLEAEFLNEFTTGVSQKPDYTSQFPAKLITSPLAWEDLVLSAEVMDEIDKIKAWIIHCDHLLLDWGLAKSLKPGYRSLFYGPPGTGKTLTATLIGAELGLDVYRIDLSAMVSKYIGETEKNLANLFDQAQSKRWILFFDEADALFGTRSQGGGANERHSNQQIAYLLQRIEDFPGIIILASNLRANIDDAFSRRFQSLIYFPMPDAQQRHRLWLNMLNGHYQDDKPNQLQSIAEKYPLSGGAIANVVRYGAICAVQTGHKIIGFQDLISGIAKELRKEGKTL</sequence>
<evidence type="ECO:0000256" key="2">
    <source>
        <dbReference type="ARBA" id="ARBA00022741"/>
    </source>
</evidence>
<dbReference type="Pfam" id="PF00004">
    <property type="entry name" value="AAA"/>
    <property type="match status" value="1"/>
</dbReference>
<name>A0A106C210_SHEFR</name>
<accession>A0A106C210</accession>
<dbReference type="InterPro" id="IPR003959">
    <property type="entry name" value="ATPase_AAA_core"/>
</dbReference>
<dbReference type="GO" id="GO:0005524">
    <property type="term" value="F:ATP binding"/>
    <property type="evidence" value="ECO:0007669"/>
    <property type="project" value="UniProtKB-KW"/>
</dbReference>
<comment type="caution">
    <text evidence="5">The sequence shown here is derived from an EMBL/GenBank/DDBJ whole genome shotgun (WGS) entry which is preliminary data.</text>
</comment>
<evidence type="ECO:0000256" key="3">
    <source>
        <dbReference type="ARBA" id="ARBA00022840"/>
    </source>
</evidence>
<dbReference type="GO" id="GO:0016887">
    <property type="term" value="F:ATP hydrolysis activity"/>
    <property type="evidence" value="ECO:0007669"/>
    <property type="project" value="InterPro"/>
</dbReference>
<gene>
    <name evidence="5" type="ORF">AWJ07_12865</name>
</gene>
<reference evidence="5 6" key="1">
    <citation type="submission" date="2016-01" db="EMBL/GenBank/DDBJ databases">
        <title>Draft genome of the antarctic isolate Shewanella frigidimarina Ag06-30.</title>
        <authorList>
            <person name="Parmeciano Di Noto G."/>
            <person name="Vazquez S."/>
            <person name="Mac Cormack W."/>
            <person name="Iriarte A."/>
            <person name="Quiroga C."/>
        </authorList>
    </citation>
    <scope>NUCLEOTIDE SEQUENCE [LARGE SCALE GENOMIC DNA]</scope>
    <source>
        <strain evidence="5 6">Ag06-30</strain>
    </source>
</reference>
<evidence type="ECO:0000313" key="5">
    <source>
        <dbReference type="EMBL" id="KVX02781.1"/>
    </source>
</evidence>
<dbReference type="SUPFAM" id="SSF52540">
    <property type="entry name" value="P-loop containing nucleoside triphosphate hydrolases"/>
    <property type="match status" value="1"/>
</dbReference>
<dbReference type="InterPro" id="IPR027417">
    <property type="entry name" value="P-loop_NTPase"/>
</dbReference>
<evidence type="ECO:0000313" key="6">
    <source>
        <dbReference type="Proteomes" id="UP000055702"/>
    </source>
</evidence>
<dbReference type="InterPro" id="IPR050221">
    <property type="entry name" value="26S_Proteasome_ATPase"/>
</dbReference>
<dbReference type="PANTHER" id="PTHR23073">
    <property type="entry name" value="26S PROTEASOME REGULATORY SUBUNIT"/>
    <property type="match status" value="1"/>
</dbReference>
<dbReference type="EMBL" id="LRDC01000010">
    <property type="protein sequence ID" value="KVX02781.1"/>
    <property type="molecule type" value="Genomic_DNA"/>
</dbReference>
<organism evidence="5">
    <name type="scientific">Shewanella frigidimarina</name>
    <dbReference type="NCBI Taxonomy" id="56812"/>
    <lineage>
        <taxon>Bacteria</taxon>
        <taxon>Pseudomonadati</taxon>
        <taxon>Pseudomonadota</taxon>
        <taxon>Gammaproteobacteria</taxon>
        <taxon>Alteromonadales</taxon>
        <taxon>Shewanellaceae</taxon>
        <taxon>Shewanella</taxon>
    </lineage>
</organism>
<evidence type="ECO:0000259" key="4">
    <source>
        <dbReference type="SMART" id="SM00382"/>
    </source>
</evidence>
<dbReference type="AlphaFoldDB" id="A0A106C210"/>
<proteinExistence type="inferred from homology"/>
<feature type="domain" description="AAA+ ATPase" evidence="4">
    <location>
        <begin position="240"/>
        <end position="372"/>
    </location>
</feature>
<comment type="similarity">
    <text evidence="1">Belongs to the AAA ATPase family.</text>
</comment>
<evidence type="ECO:0000256" key="1">
    <source>
        <dbReference type="ARBA" id="ARBA00006914"/>
    </source>
</evidence>
<dbReference type="SMART" id="SM00382">
    <property type="entry name" value="AAA"/>
    <property type="match status" value="1"/>
</dbReference>
<dbReference type="Proteomes" id="UP000055702">
    <property type="component" value="Unassembled WGS sequence"/>
</dbReference>
<dbReference type="CDD" id="cd19481">
    <property type="entry name" value="RecA-like_protease"/>
    <property type="match status" value="1"/>
</dbReference>
<protein>
    <submittedName>
        <fullName evidence="5">AAA family ATPase</fullName>
    </submittedName>
</protein>